<proteinExistence type="predicted"/>
<dbReference type="InterPro" id="IPR048661">
    <property type="entry name" value="CPL1-like"/>
</dbReference>
<dbReference type="PANTHER" id="PTHR35192">
    <property type="entry name" value="PROTEIN, PUTATIVE-RELATED"/>
    <property type="match status" value="1"/>
</dbReference>
<keyword evidence="1" id="KW-0732">Signal</keyword>
<accession>A0AAX4KE09</accession>
<feature type="domain" description="Protein CPL1-like" evidence="2">
    <location>
        <begin position="230"/>
        <end position="290"/>
    </location>
</feature>
<dbReference type="PANTHER" id="PTHR35192:SF2">
    <property type="entry name" value="APPLE DOMAIN-CONTAINING PROTEIN"/>
    <property type="match status" value="1"/>
</dbReference>
<gene>
    <name evidence="3" type="ORF">V865_002726</name>
</gene>
<dbReference type="AlphaFoldDB" id="A0AAX4KE09"/>
<dbReference type="EMBL" id="CP144089">
    <property type="protein sequence ID" value="WWD04655.1"/>
    <property type="molecule type" value="Genomic_DNA"/>
</dbReference>
<sequence length="296" mass="31573">MLRITSTLSFVGTLSFFSLVSAQSYSETYLGCFSVATGWAVAESSPTATSIADCNAACAGLGYPYAYYSHPSAYYCSCTTESPAAGGLRQAQSGYTDCGDSQTTVYALSTDYDFVKCYSNPSSDDTSSQSSIEACFTHCNTYNNALIEYGGNHFSCICLNESLDSEGTAQQCGQSGLYFAYNHTPASSASTVERRRRRLERMKRDEQLRLNRFCPAGLDACIVPGSEDSFECIDTSSELESCGGCLYGSYSNSTSSIGTDCSTLSGAAFGGSTCFDGRCQISACEEGLKLVDGRCQ</sequence>
<dbReference type="Pfam" id="PF21671">
    <property type="entry name" value="CPL1-like"/>
    <property type="match status" value="1"/>
</dbReference>
<dbReference type="RefSeq" id="XP_066082622.1">
    <property type="nucleotide sequence ID" value="XM_066226525.1"/>
</dbReference>
<feature type="chain" id="PRO_5043545262" description="Protein CPL1-like domain-containing protein" evidence="1">
    <location>
        <begin position="23"/>
        <end position="296"/>
    </location>
</feature>
<organism evidence="3 4">
    <name type="scientific">Kwoniella europaea PYCC6329</name>
    <dbReference type="NCBI Taxonomy" id="1423913"/>
    <lineage>
        <taxon>Eukaryota</taxon>
        <taxon>Fungi</taxon>
        <taxon>Dikarya</taxon>
        <taxon>Basidiomycota</taxon>
        <taxon>Agaricomycotina</taxon>
        <taxon>Tremellomycetes</taxon>
        <taxon>Tremellales</taxon>
        <taxon>Cryptococcaceae</taxon>
        <taxon>Kwoniella</taxon>
    </lineage>
</organism>
<evidence type="ECO:0000313" key="4">
    <source>
        <dbReference type="Proteomes" id="UP001358614"/>
    </source>
</evidence>
<feature type="signal peptide" evidence="1">
    <location>
        <begin position="1"/>
        <end position="22"/>
    </location>
</feature>
<evidence type="ECO:0000256" key="1">
    <source>
        <dbReference type="SAM" id="SignalP"/>
    </source>
</evidence>
<protein>
    <recommendedName>
        <fullName evidence="2">Protein CPL1-like domain-containing protein</fullName>
    </recommendedName>
</protein>
<name>A0AAX4KE09_9TREE</name>
<evidence type="ECO:0000259" key="2">
    <source>
        <dbReference type="Pfam" id="PF21671"/>
    </source>
</evidence>
<keyword evidence="4" id="KW-1185">Reference proteome</keyword>
<dbReference type="Proteomes" id="UP001358614">
    <property type="component" value="Chromosome 1"/>
</dbReference>
<dbReference type="InterPro" id="IPR038955">
    <property type="entry name" value="PriA/CPL1_fungi"/>
</dbReference>
<dbReference type="GeneID" id="91101530"/>
<dbReference type="KEGG" id="ker:91101530"/>
<reference evidence="3 4" key="1">
    <citation type="submission" date="2024-01" db="EMBL/GenBank/DDBJ databases">
        <title>Comparative genomics of Cryptococcus and Kwoniella reveals pathogenesis evolution and contrasting modes of karyotype evolution via chromosome fusion or intercentromeric recombination.</title>
        <authorList>
            <person name="Coelho M.A."/>
            <person name="David-Palma M."/>
            <person name="Shea T."/>
            <person name="Bowers K."/>
            <person name="McGinley-Smith S."/>
            <person name="Mohammad A.W."/>
            <person name="Gnirke A."/>
            <person name="Yurkov A.M."/>
            <person name="Nowrousian M."/>
            <person name="Sun S."/>
            <person name="Cuomo C.A."/>
            <person name="Heitman J."/>
        </authorList>
    </citation>
    <scope>NUCLEOTIDE SEQUENCE [LARGE SCALE GENOMIC DNA]</scope>
    <source>
        <strain evidence="3 4">PYCC6329</strain>
    </source>
</reference>
<evidence type="ECO:0000313" key="3">
    <source>
        <dbReference type="EMBL" id="WWD04655.1"/>
    </source>
</evidence>